<dbReference type="STRING" id="425265.A8Q3E3"/>
<dbReference type="PANTHER" id="PTHR14577">
    <property type="entry name" value="NUCLEOLAR PROTEIN 12"/>
    <property type="match status" value="1"/>
</dbReference>
<dbReference type="EMBL" id="AAYY01000008">
    <property type="protein sequence ID" value="EDP43361.1"/>
    <property type="molecule type" value="Genomic_DNA"/>
</dbReference>
<feature type="compositionally biased region" description="Basic and acidic residues" evidence="5">
    <location>
        <begin position="167"/>
        <end position="181"/>
    </location>
</feature>
<comment type="caution">
    <text evidence="6">The sequence shown here is derived from an EMBL/GenBank/DDBJ whole genome shotgun (WGS) entry which is preliminary data.</text>
</comment>
<dbReference type="Pfam" id="PF09805">
    <property type="entry name" value="Nop25"/>
    <property type="match status" value="1"/>
</dbReference>
<dbReference type="PANTHER" id="PTHR14577:SF0">
    <property type="entry name" value="NUCLEOLAR PROTEIN 12"/>
    <property type="match status" value="1"/>
</dbReference>
<organism evidence="6 7">
    <name type="scientific">Malassezia globosa (strain ATCC MYA-4612 / CBS 7966)</name>
    <name type="common">Dandruff-associated fungus</name>
    <dbReference type="NCBI Taxonomy" id="425265"/>
    <lineage>
        <taxon>Eukaryota</taxon>
        <taxon>Fungi</taxon>
        <taxon>Dikarya</taxon>
        <taxon>Basidiomycota</taxon>
        <taxon>Ustilaginomycotina</taxon>
        <taxon>Malasseziomycetes</taxon>
        <taxon>Malasseziales</taxon>
        <taxon>Malasseziaceae</taxon>
        <taxon>Malassezia</taxon>
    </lineage>
</organism>
<comment type="similarity">
    <text evidence="2">Belongs to the RRP17 family.</text>
</comment>
<evidence type="ECO:0000256" key="5">
    <source>
        <dbReference type="SAM" id="MobiDB-lite"/>
    </source>
</evidence>
<feature type="region of interest" description="Disordered" evidence="5">
    <location>
        <begin position="221"/>
        <end position="281"/>
    </location>
</feature>
<name>A8Q3E3_MALGO</name>
<feature type="compositionally biased region" description="Basic and acidic residues" evidence="5">
    <location>
        <begin position="243"/>
        <end position="252"/>
    </location>
</feature>
<keyword evidence="4" id="KW-0539">Nucleus</keyword>
<evidence type="ECO:0000313" key="6">
    <source>
        <dbReference type="EMBL" id="EDP43361.1"/>
    </source>
</evidence>
<reference evidence="6 7" key="1">
    <citation type="journal article" date="2007" name="Proc. Natl. Acad. Sci. U.S.A.">
        <title>Dandruff-associated Malassezia genomes reveal convergent and divergent virulence traits shared with plant and human fungal pathogens.</title>
        <authorList>
            <person name="Xu J."/>
            <person name="Saunders C.W."/>
            <person name="Hu P."/>
            <person name="Grant R.A."/>
            <person name="Boekhout T."/>
            <person name="Kuramae E.E."/>
            <person name="Kronstad J.W."/>
            <person name="Deangelis Y.M."/>
            <person name="Reeder N.L."/>
            <person name="Johnstone K.R."/>
            <person name="Leland M."/>
            <person name="Fieno A.M."/>
            <person name="Begley W.M."/>
            <person name="Sun Y."/>
            <person name="Lacey M.P."/>
            <person name="Chaudhary T."/>
            <person name="Keough T."/>
            <person name="Chu L."/>
            <person name="Sears R."/>
            <person name="Yuan B."/>
            <person name="Dawson T.L.Jr."/>
        </authorList>
    </citation>
    <scope>NUCLEOTIDE SEQUENCE [LARGE SCALE GENOMIC DNA]</scope>
    <source>
        <strain evidence="7">ATCC MYA-4612 / CBS 7966</strain>
    </source>
</reference>
<feature type="compositionally biased region" description="Basic residues" evidence="5">
    <location>
        <begin position="18"/>
        <end position="29"/>
    </location>
</feature>
<feature type="compositionally biased region" description="Acidic residues" evidence="5">
    <location>
        <begin position="115"/>
        <end position="124"/>
    </location>
</feature>
<dbReference type="InParanoid" id="A8Q3E3"/>
<evidence type="ECO:0000256" key="4">
    <source>
        <dbReference type="ARBA" id="ARBA00023242"/>
    </source>
</evidence>
<dbReference type="RefSeq" id="XP_001730575.1">
    <property type="nucleotide sequence ID" value="XM_001730523.1"/>
</dbReference>
<evidence type="ECO:0000256" key="2">
    <source>
        <dbReference type="ARBA" id="ARBA00007175"/>
    </source>
</evidence>
<comment type="subcellular location">
    <subcellularLocation>
        <location evidence="1">Nucleus</location>
        <location evidence="1">Nucleolus</location>
    </subcellularLocation>
</comment>
<dbReference type="InterPro" id="IPR019186">
    <property type="entry name" value="Nucleolar_protein_12"/>
</dbReference>
<sequence length="281" mass="32447">MAGIAPLQALTESAQKVQPKKQVKTRKEKRAPTYAPVSKKQKKQTLTFDEDARREYLTGFSKRKNQRRQAAHDHVQKAIREEIRNSRLATAEARKRQAAENVRAEQIAYGLLDSDHDEEEENEDRDIHGEREFETDTQRAHVTIQELDVDDWPEQRPTSSNIHPKYPRSERNSHQSPEAKKPKPSSMQRNDRAPAIPSGSLTGILEPEVAQAAMADKIFRDTNVENQTAIDAKPKRPHSYMSKAERQQERQLQRAWNHAQAENRRAENRAKRTSQSKHKRT</sequence>
<dbReference type="GO" id="GO:0005730">
    <property type="term" value="C:nucleolus"/>
    <property type="evidence" value="ECO:0007669"/>
    <property type="project" value="UniProtKB-SubCell"/>
</dbReference>
<evidence type="ECO:0008006" key="8">
    <source>
        <dbReference type="Google" id="ProtNLM"/>
    </source>
</evidence>
<evidence type="ECO:0000256" key="3">
    <source>
        <dbReference type="ARBA" id="ARBA00023054"/>
    </source>
</evidence>
<proteinExistence type="inferred from homology"/>
<feature type="compositionally biased region" description="Basic residues" evidence="5">
    <location>
        <begin position="271"/>
        <end position="281"/>
    </location>
</feature>
<evidence type="ECO:0000313" key="7">
    <source>
        <dbReference type="Proteomes" id="UP000008837"/>
    </source>
</evidence>
<evidence type="ECO:0000256" key="1">
    <source>
        <dbReference type="ARBA" id="ARBA00004604"/>
    </source>
</evidence>
<dbReference type="AlphaFoldDB" id="A8Q3E3"/>
<feature type="region of interest" description="Disordered" evidence="5">
    <location>
        <begin position="1"/>
        <end position="50"/>
    </location>
</feature>
<feature type="compositionally biased region" description="Basic and acidic residues" evidence="5">
    <location>
        <begin position="125"/>
        <end position="139"/>
    </location>
</feature>
<feature type="compositionally biased region" description="Basic and acidic residues" evidence="5">
    <location>
        <begin position="261"/>
        <end position="270"/>
    </location>
</feature>
<dbReference type="KEGG" id="mgl:MGL_2371"/>
<keyword evidence="3" id="KW-0175">Coiled coil</keyword>
<dbReference type="VEuPathDB" id="FungiDB:MGL_2371"/>
<dbReference type="GO" id="GO:0019843">
    <property type="term" value="F:rRNA binding"/>
    <property type="evidence" value="ECO:0007669"/>
    <property type="project" value="TreeGrafter"/>
</dbReference>
<protein>
    <recommendedName>
        <fullName evidence="8">Nucleolar protein 12</fullName>
    </recommendedName>
</protein>
<accession>A8Q3E3</accession>
<dbReference type="OMA" id="CVIGANE"/>
<dbReference type="OrthoDB" id="551633at2759"/>
<dbReference type="GeneID" id="5854882"/>
<gene>
    <name evidence="6" type="ORF">MGL_2371</name>
</gene>
<dbReference type="Proteomes" id="UP000008837">
    <property type="component" value="Unassembled WGS sequence"/>
</dbReference>
<feature type="region of interest" description="Disordered" evidence="5">
    <location>
        <begin position="89"/>
        <end position="208"/>
    </location>
</feature>
<keyword evidence="7" id="KW-1185">Reference proteome</keyword>